<dbReference type="InParanoid" id="H0ETF2"/>
<accession>H0ETF2</accession>
<organism evidence="1 2">
    <name type="scientific">Glarea lozoyensis (strain ATCC 74030 / MF5533)</name>
    <dbReference type="NCBI Taxonomy" id="1104152"/>
    <lineage>
        <taxon>Eukaryota</taxon>
        <taxon>Fungi</taxon>
        <taxon>Dikarya</taxon>
        <taxon>Ascomycota</taxon>
        <taxon>Pezizomycotina</taxon>
        <taxon>Leotiomycetes</taxon>
        <taxon>Helotiales</taxon>
        <taxon>Helotiaceae</taxon>
        <taxon>Glarea</taxon>
    </lineage>
</organism>
<dbReference type="AlphaFoldDB" id="H0ETF2"/>
<dbReference type="Proteomes" id="UP000005446">
    <property type="component" value="Unassembled WGS sequence"/>
</dbReference>
<sequence length="47" mass="5555">MIVGESLLFKKRLRCEADPFLLRQIVLTEELLEHDFGTRYSFILLSI</sequence>
<dbReference type="HOGENOM" id="CLU_3175499_0_0_1"/>
<protein>
    <submittedName>
        <fullName evidence="1">Uncharacterized protein</fullName>
    </submittedName>
</protein>
<evidence type="ECO:0000313" key="2">
    <source>
        <dbReference type="Proteomes" id="UP000005446"/>
    </source>
</evidence>
<dbReference type="EMBL" id="AGUE01000161">
    <property type="protein sequence ID" value="EHK98247.1"/>
    <property type="molecule type" value="Genomic_DNA"/>
</dbReference>
<evidence type="ECO:0000313" key="1">
    <source>
        <dbReference type="EMBL" id="EHK98247.1"/>
    </source>
</evidence>
<reference evidence="1 2" key="1">
    <citation type="journal article" date="2012" name="Eukaryot. Cell">
        <title>Genome sequence of the fungus Glarea lozoyensis: the first genome sequence of a species from the Helotiaceae family.</title>
        <authorList>
            <person name="Youssar L."/>
            <person name="Gruening B.A."/>
            <person name="Erxleben A."/>
            <person name="Guenther S."/>
            <person name="Huettel W."/>
        </authorList>
    </citation>
    <scope>NUCLEOTIDE SEQUENCE [LARGE SCALE GENOMIC DNA]</scope>
    <source>
        <strain evidence="2">ATCC 74030 / MF5533</strain>
    </source>
</reference>
<comment type="caution">
    <text evidence="1">The sequence shown here is derived from an EMBL/GenBank/DDBJ whole genome shotgun (WGS) entry which is preliminary data.</text>
</comment>
<gene>
    <name evidence="1" type="ORF">M7I_6014</name>
</gene>
<name>H0ETF2_GLAL7</name>
<proteinExistence type="predicted"/>
<keyword evidence="2" id="KW-1185">Reference proteome</keyword>